<organism evidence="2 3">
    <name type="scientific">Lapidilactobacillus gannanensis</name>
    <dbReference type="NCBI Taxonomy" id="2486002"/>
    <lineage>
        <taxon>Bacteria</taxon>
        <taxon>Bacillati</taxon>
        <taxon>Bacillota</taxon>
        <taxon>Bacilli</taxon>
        <taxon>Lactobacillales</taxon>
        <taxon>Lactobacillaceae</taxon>
        <taxon>Lapidilactobacillus</taxon>
    </lineage>
</organism>
<feature type="domain" description="DJ-1/PfpI" evidence="1">
    <location>
        <begin position="4"/>
        <end position="162"/>
    </location>
</feature>
<gene>
    <name evidence="2" type="ORF">ACFQ4R_00295</name>
</gene>
<evidence type="ECO:0000259" key="1">
    <source>
        <dbReference type="Pfam" id="PF01965"/>
    </source>
</evidence>
<dbReference type="PANTHER" id="PTHR48094">
    <property type="entry name" value="PROTEIN/NUCLEIC ACID DEGLYCASE DJ-1-RELATED"/>
    <property type="match status" value="1"/>
</dbReference>
<evidence type="ECO:0000313" key="2">
    <source>
        <dbReference type="EMBL" id="MFD1410071.1"/>
    </source>
</evidence>
<dbReference type="Gene3D" id="3.40.50.880">
    <property type="match status" value="1"/>
</dbReference>
<dbReference type="PANTHER" id="PTHR48094:SF19">
    <property type="entry name" value="DJ-1_PFPI DOMAIN-CONTAINING PROTEIN"/>
    <property type="match status" value="1"/>
</dbReference>
<dbReference type="InterPro" id="IPR029062">
    <property type="entry name" value="Class_I_gatase-like"/>
</dbReference>
<keyword evidence="3" id="KW-1185">Reference proteome</keyword>
<comment type="caution">
    <text evidence="2">The sequence shown here is derived from an EMBL/GenBank/DDBJ whole genome shotgun (WGS) entry which is preliminary data.</text>
</comment>
<proteinExistence type="predicted"/>
<reference evidence="3" key="1">
    <citation type="journal article" date="2019" name="Int. J. Syst. Evol. Microbiol.">
        <title>The Global Catalogue of Microorganisms (GCM) 10K type strain sequencing project: providing services to taxonomists for standard genome sequencing and annotation.</title>
        <authorList>
            <consortium name="The Broad Institute Genomics Platform"/>
            <consortium name="The Broad Institute Genome Sequencing Center for Infectious Disease"/>
            <person name="Wu L."/>
            <person name="Ma J."/>
        </authorList>
    </citation>
    <scope>NUCLEOTIDE SEQUENCE [LARGE SCALE GENOMIC DNA]</scope>
    <source>
        <strain evidence="3">CCM 8937</strain>
    </source>
</reference>
<dbReference type="InterPro" id="IPR002818">
    <property type="entry name" value="DJ-1/PfpI"/>
</dbReference>
<name>A0ABW4BIL3_9LACO</name>
<accession>A0ABW4BIL3</accession>
<dbReference type="SUPFAM" id="SSF52317">
    <property type="entry name" value="Class I glutamine amidotransferase-like"/>
    <property type="match status" value="1"/>
</dbReference>
<evidence type="ECO:0000313" key="3">
    <source>
        <dbReference type="Proteomes" id="UP001597191"/>
    </source>
</evidence>
<dbReference type="RefSeq" id="WP_125648384.1">
    <property type="nucleotide sequence ID" value="NZ_JBHTOH010000006.1"/>
</dbReference>
<dbReference type="InterPro" id="IPR050325">
    <property type="entry name" value="Prot/Nucl_acid_deglycase"/>
</dbReference>
<dbReference type="Proteomes" id="UP001597191">
    <property type="component" value="Unassembled WGS sequence"/>
</dbReference>
<dbReference type="EMBL" id="JBHTOH010000006">
    <property type="protein sequence ID" value="MFD1410071.1"/>
    <property type="molecule type" value="Genomic_DNA"/>
</dbReference>
<sequence length="194" mass="21895">MKLAVFVILAQFSDWEGAYLASQLNQSDQWQVRYAANQRQATSIRGMTLVPDYQLDHLPSKIDLLVLIGGKAWQLNNLELVTLIQQRLQTNQPVAAICGAVDFLAAQGLLNNYQHTGNSLASWANFTKYRNSADFKEQQVVCDRNLVTANGTASLDFTETVLNLIHFSNQNQQLVDLYRLGFYRYVAKYGNPFA</sequence>
<protein>
    <submittedName>
        <fullName evidence="2">DJ-1/PfpI family protein</fullName>
    </submittedName>
</protein>
<dbReference type="Pfam" id="PF01965">
    <property type="entry name" value="DJ-1_PfpI"/>
    <property type="match status" value="1"/>
</dbReference>